<dbReference type="AlphaFoldDB" id="A0A2W2AIM1"/>
<organism evidence="2 3">
    <name type="scientific">Aestuariivirga litoralis</name>
    <dbReference type="NCBI Taxonomy" id="2650924"/>
    <lineage>
        <taxon>Bacteria</taxon>
        <taxon>Pseudomonadati</taxon>
        <taxon>Pseudomonadota</taxon>
        <taxon>Alphaproteobacteria</taxon>
        <taxon>Hyphomicrobiales</taxon>
        <taxon>Aestuariivirgaceae</taxon>
        <taxon>Aestuariivirga</taxon>
    </lineage>
</organism>
<sequence>MRRLVVAATFGAVFGVLPAHSAVVVAPFNCTTGTICGTALMKIPSNYGNGSVYSVSCEWSAGTVTKLELNVASANGATIYEKMFFPILPEEKTARAATKSVVRGSAAYFLPIDNTTGQLLRVVLTTSTAGANKGTCYIVRRD</sequence>
<keyword evidence="3" id="KW-1185">Reference proteome</keyword>
<accession>A0A2W2AIM1</accession>
<dbReference type="Proteomes" id="UP000248795">
    <property type="component" value="Unassembled WGS sequence"/>
</dbReference>
<reference evidence="3" key="1">
    <citation type="submission" date="2018-06" db="EMBL/GenBank/DDBJ databases">
        <title>Aestuariibacter litoralis strain KCTC 52945T.</title>
        <authorList>
            <person name="Li X."/>
            <person name="Salam N."/>
            <person name="Li J.-L."/>
            <person name="Chen Y.-M."/>
            <person name="Yang Z.-W."/>
            <person name="Zhang L.-Y."/>
            <person name="Han M.-X."/>
            <person name="Xiao M."/>
            <person name="Li W.-J."/>
        </authorList>
    </citation>
    <scope>NUCLEOTIDE SEQUENCE [LARGE SCALE GENOMIC DNA]</scope>
    <source>
        <strain evidence="3">KCTC 52945</strain>
    </source>
</reference>
<evidence type="ECO:0000313" key="2">
    <source>
        <dbReference type="EMBL" id="PZF75131.1"/>
    </source>
</evidence>
<proteinExistence type="predicted"/>
<gene>
    <name evidence="2" type="ORF">DK847_19990</name>
</gene>
<comment type="caution">
    <text evidence="2">The sequence shown here is derived from an EMBL/GenBank/DDBJ whole genome shotgun (WGS) entry which is preliminary data.</text>
</comment>
<feature type="signal peptide" evidence="1">
    <location>
        <begin position="1"/>
        <end position="21"/>
    </location>
</feature>
<evidence type="ECO:0000256" key="1">
    <source>
        <dbReference type="SAM" id="SignalP"/>
    </source>
</evidence>
<dbReference type="RefSeq" id="WP_111200312.1">
    <property type="nucleotide sequence ID" value="NZ_QKVK01000016.1"/>
</dbReference>
<feature type="chain" id="PRO_5016010904" evidence="1">
    <location>
        <begin position="22"/>
        <end position="142"/>
    </location>
</feature>
<keyword evidence="1" id="KW-0732">Signal</keyword>
<protein>
    <submittedName>
        <fullName evidence="2">Uncharacterized protein</fullName>
    </submittedName>
</protein>
<evidence type="ECO:0000313" key="3">
    <source>
        <dbReference type="Proteomes" id="UP000248795"/>
    </source>
</evidence>
<name>A0A2W2AIM1_9HYPH</name>
<dbReference type="EMBL" id="QKVK01000016">
    <property type="protein sequence ID" value="PZF75131.1"/>
    <property type="molecule type" value="Genomic_DNA"/>
</dbReference>